<comment type="caution">
    <text evidence="5">The sequence shown here is derived from an EMBL/GenBank/DDBJ whole genome shotgun (WGS) entry which is preliminary data.</text>
</comment>
<evidence type="ECO:0000313" key="5">
    <source>
        <dbReference type="EMBL" id="GGL55911.1"/>
    </source>
</evidence>
<accession>A0A830F587</accession>
<dbReference type="Pfam" id="PF13439">
    <property type="entry name" value="Glyco_transf_4"/>
    <property type="match status" value="1"/>
</dbReference>
<feature type="domain" description="Glycosyl transferase family 1" evidence="3">
    <location>
        <begin position="208"/>
        <end position="356"/>
    </location>
</feature>
<dbReference type="CDD" id="cd03811">
    <property type="entry name" value="GT4_GT28_WabH-like"/>
    <property type="match status" value="1"/>
</dbReference>
<evidence type="ECO:0000256" key="1">
    <source>
        <dbReference type="ARBA" id="ARBA00022676"/>
    </source>
</evidence>
<keyword evidence="2 5" id="KW-0808">Transferase</keyword>
<dbReference type="OrthoDB" id="132546at2157"/>
<keyword evidence="6" id="KW-1185">Reference proteome</keyword>
<evidence type="ECO:0000259" key="4">
    <source>
        <dbReference type="Pfam" id="PF13439"/>
    </source>
</evidence>
<dbReference type="InterPro" id="IPR001296">
    <property type="entry name" value="Glyco_trans_1"/>
</dbReference>
<dbReference type="PANTHER" id="PTHR12526:SF510">
    <property type="entry name" value="D-INOSITOL 3-PHOSPHATE GLYCOSYLTRANSFERASE"/>
    <property type="match status" value="1"/>
</dbReference>
<dbReference type="Gene3D" id="3.40.50.2000">
    <property type="entry name" value="Glycogen Phosphorylase B"/>
    <property type="match status" value="2"/>
</dbReference>
<dbReference type="RefSeq" id="WP_188976957.1">
    <property type="nucleotide sequence ID" value="NZ_BMPG01000001.1"/>
</dbReference>
<gene>
    <name evidence="5" type="ORF">GCM10009039_12620</name>
</gene>
<dbReference type="InterPro" id="IPR028098">
    <property type="entry name" value="Glyco_trans_4-like_N"/>
</dbReference>
<sequence length="377" mass="40101">MSTPERPGSRTGPISFYLPELTVGGAQRVTVDLVNGLAARGHDVELVCSYPGGELRGQVDSSVTLVDFDTRVVPGVGVLASVPALARYLRRREPRVLFSVMTYASVVALAASEVARTETPVVPVEHSTFGMSRGGTRDVTARLASVLYARADRVVAVSEGVAESVRAGTNVDPADVAVLYNLVPVEAVRERAAAPLDHPFFAADLDPILWVGRLEPEKDLDTLLRAFERVHARRPTARLVLAGTGSRREALETLAAERGLADAVSFTGFVDPAPYMARASAFALSSRYEGLPTVLIEALACGCPVVSTDCPSGPREILGDDAYGRLVPVGDDAAFADALLDALDDPADGERLRARADEFAPDRVLDAYEAFVDGLTN</sequence>
<proteinExistence type="predicted"/>
<keyword evidence="1" id="KW-0328">Glycosyltransferase</keyword>
<name>A0A830F587_9EURY</name>
<dbReference type="Pfam" id="PF00534">
    <property type="entry name" value="Glycos_transf_1"/>
    <property type="match status" value="1"/>
</dbReference>
<organism evidence="5 6">
    <name type="scientific">Halocalculus aciditolerans</name>
    <dbReference type="NCBI Taxonomy" id="1383812"/>
    <lineage>
        <taxon>Archaea</taxon>
        <taxon>Methanobacteriati</taxon>
        <taxon>Methanobacteriota</taxon>
        <taxon>Stenosarchaea group</taxon>
        <taxon>Halobacteria</taxon>
        <taxon>Halobacteriales</taxon>
        <taxon>Halobacteriaceae</taxon>
        <taxon>Halocalculus</taxon>
    </lineage>
</organism>
<evidence type="ECO:0000256" key="2">
    <source>
        <dbReference type="ARBA" id="ARBA00022679"/>
    </source>
</evidence>
<evidence type="ECO:0000313" key="6">
    <source>
        <dbReference type="Proteomes" id="UP000607197"/>
    </source>
</evidence>
<dbReference type="SUPFAM" id="SSF53756">
    <property type="entry name" value="UDP-Glycosyltransferase/glycogen phosphorylase"/>
    <property type="match status" value="1"/>
</dbReference>
<reference evidence="5" key="1">
    <citation type="journal article" date="2014" name="Int. J. Syst. Evol. Microbiol.">
        <title>Complete genome sequence of Corynebacterium casei LMG S-19264T (=DSM 44701T), isolated from a smear-ripened cheese.</title>
        <authorList>
            <consortium name="US DOE Joint Genome Institute (JGI-PGF)"/>
            <person name="Walter F."/>
            <person name="Albersmeier A."/>
            <person name="Kalinowski J."/>
            <person name="Ruckert C."/>
        </authorList>
    </citation>
    <scope>NUCLEOTIDE SEQUENCE</scope>
    <source>
        <strain evidence="5">JCM 19596</strain>
    </source>
</reference>
<dbReference type="GO" id="GO:0016757">
    <property type="term" value="F:glycosyltransferase activity"/>
    <property type="evidence" value="ECO:0007669"/>
    <property type="project" value="UniProtKB-KW"/>
</dbReference>
<feature type="domain" description="Glycosyltransferase subfamily 4-like N-terminal" evidence="4">
    <location>
        <begin position="23"/>
        <end position="186"/>
    </location>
</feature>
<reference evidence="5" key="2">
    <citation type="submission" date="2020-09" db="EMBL/GenBank/DDBJ databases">
        <authorList>
            <person name="Sun Q."/>
            <person name="Ohkuma M."/>
        </authorList>
    </citation>
    <scope>NUCLEOTIDE SEQUENCE</scope>
    <source>
        <strain evidence="5">JCM 19596</strain>
    </source>
</reference>
<protein>
    <submittedName>
        <fullName evidence="5">Glycosyl transferase</fullName>
    </submittedName>
</protein>
<evidence type="ECO:0000259" key="3">
    <source>
        <dbReference type="Pfam" id="PF00534"/>
    </source>
</evidence>
<dbReference type="AlphaFoldDB" id="A0A830F587"/>
<dbReference type="Proteomes" id="UP000607197">
    <property type="component" value="Unassembled WGS sequence"/>
</dbReference>
<dbReference type="PANTHER" id="PTHR12526">
    <property type="entry name" value="GLYCOSYLTRANSFERASE"/>
    <property type="match status" value="1"/>
</dbReference>
<dbReference type="EMBL" id="BMPG01000001">
    <property type="protein sequence ID" value="GGL55911.1"/>
    <property type="molecule type" value="Genomic_DNA"/>
</dbReference>